<protein>
    <submittedName>
        <fullName evidence="1">Uncharacterized protein</fullName>
    </submittedName>
</protein>
<name>A0A1F4W1X8_UNCKA</name>
<evidence type="ECO:0000313" key="1">
    <source>
        <dbReference type="EMBL" id="OGC63053.1"/>
    </source>
</evidence>
<comment type="caution">
    <text evidence="1">The sequence shown here is derived from an EMBL/GenBank/DDBJ whole genome shotgun (WGS) entry which is preliminary data.</text>
</comment>
<dbReference type="EMBL" id="MEVT01000009">
    <property type="protein sequence ID" value="OGC63053.1"/>
    <property type="molecule type" value="Genomic_DNA"/>
</dbReference>
<organism evidence="1 2">
    <name type="scientific">candidate division WWE3 bacterium RIFOXYA2_FULL_46_9</name>
    <dbReference type="NCBI Taxonomy" id="1802636"/>
    <lineage>
        <taxon>Bacteria</taxon>
        <taxon>Katanobacteria</taxon>
    </lineage>
</organism>
<sequence>MKFNLVEDPTVSVTYLRDVGRRMTLGYIFANPNKPDEFFGIIYGAVASVLVGPKPSKETVMEEMGFCIENSLSYEEIIARLDKQYLGNGVMFIPDDLSKSATSMVWHGRYVGNIRPFGQTHFRIVLAGEDYGEITLGVVSNEELAKMIAGGIDFDEPISTITSRFKLKYGKW</sequence>
<evidence type="ECO:0000313" key="2">
    <source>
        <dbReference type="Proteomes" id="UP000176614"/>
    </source>
</evidence>
<dbReference type="AlphaFoldDB" id="A0A1F4W1X8"/>
<accession>A0A1F4W1X8</accession>
<gene>
    <name evidence="1" type="ORF">A2264_03895</name>
</gene>
<dbReference type="Proteomes" id="UP000176614">
    <property type="component" value="Unassembled WGS sequence"/>
</dbReference>
<proteinExistence type="predicted"/>
<reference evidence="1 2" key="1">
    <citation type="journal article" date="2016" name="Nat. Commun.">
        <title>Thousands of microbial genomes shed light on interconnected biogeochemical processes in an aquifer system.</title>
        <authorList>
            <person name="Anantharaman K."/>
            <person name="Brown C.T."/>
            <person name="Hug L.A."/>
            <person name="Sharon I."/>
            <person name="Castelle C.J."/>
            <person name="Probst A.J."/>
            <person name="Thomas B.C."/>
            <person name="Singh A."/>
            <person name="Wilkins M.J."/>
            <person name="Karaoz U."/>
            <person name="Brodie E.L."/>
            <person name="Williams K.H."/>
            <person name="Hubbard S.S."/>
            <person name="Banfield J.F."/>
        </authorList>
    </citation>
    <scope>NUCLEOTIDE SEQUENCE [LARGE SCALE GENOMIC DNA]</scope>
</reference>